<dbReference type="Proteomes" id="UP000318447">
    <property type="component" value="Unassembled WGS sequence"/>
</dbReference>
<name>A0A504X8A5_LEIDO</name>
<dbReference type="VEuPathDB" id="TriTrypDB:LdBPK_262320.1"/>
<dbReference type="EMBL" id="RHLC01000017">
    <property type="protein sequence ID" value="TPP41257.1"/>
    <property type="molecule type" value="Genomic_DNA"/>
</dbReference>
<dbReference type="VEuPathDB" id="TriTrypDB:LdCL_260028900"/>
<feature type="region of interest" description="Disordered" evidence="1">
    <location>
        <begin position="381"/>
        <end position="407"/>
    </location>
</feature>
<organism evidence="3 4">
    <name type="scientific">Leishmania donovani</name>
    <dbReference type="NCBI Taxonomy" id="5661"/>
    <lineage>
        <taxon>Eukaryota</taxon>
        <taxon>Discoba</taxon>
        <taxon>Euglenozoa</taxon>
        <taxon>Kinetoplastea</taxon>
        <taxon>Metakinetoplastina</taxon>
        <taxon>Trypanosomatida</taxon>
        <taxon>Trypanosomatidae</taxon>
        <taxon>Leishmaniinae</taxon>
        <taxon>Leishmania</taxon>
    </lineage>
</organism>
<feature type="compositionally biased region" description="Low complexity" evidence="1">
    <location>
        <begin position="289"/>
        <end position="304"/>
    </location>
</feature>
<evidence type="ECO:0000256" key="2">
    <source>
        <dbReference type="SAM" id="Phobius"/>
    </source>
</evidence>
<dbReference type="VEuPathDB" id="TriTrypDB:LdBPK_262330.1"/>
<feature type="region of interest" description="Disordered" evidence="1">
    <location>
        <begin position="283"/>
        <end position="305"/>
    </location>
</feature>
<dbReference type="VEuPathDB" id="TriTrypDB:LDHU3_26.3050"/>
<feature type="transmembrane region" description="Helical" evidence="2">
    <location>
        <begin position="88"/>
        <end position="108"/>
    </location>
</feature>
<keyword evidence="2" id="KW-0812">Transmembrane</keyword>
<proteinExistence type="predicted"/>
<reference evidence="4" key="1">
    <citation type="submission" date="2019-02" db="EMBL/GenBank/DDBJ databases">
        <title>FDA dAtabase for Regulatory Grade micrObial Sequences (FDA-ARGOS): Supporting development and validation of Infectious Disease Dx tests.</title>
        <authorList>
            <person name="Duncan R."/>
            <person name="Fisher C."/>
            <person name="Tallon L."/>
            <person name="Sadzewicz L."/>
            <person name="Sengamalay N."/>
            <person name="Ott S."/>
            <person name="Godinez A."/>
            <person name="Nagaraj S."/>
            <person name="Vavikolanu K."/>
            <person name="Nadendla S."/>
            <person name="Aluvathingal J."/>
            <person name="Sichtig H."/>
        </authorList>
    </citation>
    <scope>NUCLEOTIDE SEQUENCE [LARGE SCALE GENOMIC DNA]</scope>
    <source>
        <strain evidence="4">FDAARGOS_361</strain>
    </source>
</reference>
<keyword evidence="2" id="KW-1133">Transmembrane helix</keyword>
<dbReference type="AlphaFoldDB" id="A0A504X8A5"/>
<dbReference type="VEuPathDB" id="TriTrypDB:LdCL_260029000"/>
<sequence length="407" mass="45402">MLGRRVFGSTAIPRCMYTRLHISSPAQAARMLPVLVPLTPSLSNSIGGMMNAVAQGSLESMPTLEVGEQDPASLKALLESISPLQLGVSRFVVAILLLVLLLLLSLVAEVQGGAAAFFEGGATVSRMPNPHCGNEKAAAFVNYYASPSMVNSSVNRLYYGGLERKKRAEARAMEEAYPPTLSARRSPAQLEAYLNNCVQGELLRRQQHRAALQQELYPDAEETPRFLSSKEMTHHIHHVYDEPLKVRRAREAELRRIFGTDKDAEKVKKETVYQYHRLPASSARAITESSPRSAPSASGSNRGNVDVDTVANYCKQLEKGWRPPSVSVDHDDNRRLLVSQYDYYADPRKYTELTLRPRPLTAKERTALRSRLELLARPTRVNPPVVPNEEQDGPPPFRVSRKIRYND</sequence>
<gene>
    <name evidence="3" type="ORF">CGC21_32440</name>
</gene>
<dbReference type="VEuPathDB" id="TriTrypDB:LDHU3_26.3040"/>
<dbReference type="PANTHER" id="PTHR38827:SF2">
    <property type="match status" value="1"/>
</dbReference>
<dbReference type="PANTHER" id="PTHR38827">
    <property type="entry name" value="T. BRUCEI SPP.-SPECIFIC PROTEIN-RELATED"/>
    <property type="match status" value="1"/>
</dbReference>
<keyword evidence="2" id="KW-0472">Membrane</keyword>
<protein>
    <submittedName>
        <fullName evidence="3">Uncharacterized protein</fullName>
    </submittedName>
</protein>
<evidence type="ECO:0000313" key="3">
    <source>
        <dbReference type="EMBL" id="TPP41257.1"/>
    </source>
</evidence>
<evidence type="ECO:0000256" key="1">
    <source>
        <dbReference type="SAM" id="MobiDB-lite"/>
    </source>
</evidence>
<evidence type="ECO:0000313" key="4">
    <source>
        <dbReference type="Proteomes" id="UP000318447"/>
    </source>
</evidence>
<comment type="caution">
    <text evidence="3">The sequence shown here is derived from an EMBL/GenBank/DDBJ whole genome shotgun (WGS) entry which is preliminary data.</text>
</comment>
<accession>A0A504X8A5</accession>